<feature type="non-terminal residue" evidence="2">
    <location>
        <position position="115"/>
    </location>
</feature>
<organism evidence="2 3">
    <name type="scientific">Elysia marginata</name>
    <dbReference type="NCBI Taxonomy" id="1093978"/>
    <lineage>
        <taxon>Eukaryota</taxon>
        <taxon>Metazoa</taxon>
        <taxon>Spiralia</taxon>
        <taxon>Lophotrochozoa</taxon>
        <taxon>Mollusca</taxon>
        <taxon>Gastropoda</taxon>
        <taxon>Heterobranchia</taxon>
        <taxon>Euthyneura</taxon>
        <taxon>Panpulmonata</taxon>
        <taxon>Sacoglossa</taxon>
        <taxon>Placobranchoidea</taxon>
        <taxon>Plakobranchidae</taxon>
        <taxon>Elysia</taxon>
    </lineage>
</organism>
<feature type="domain" description="Dedicator of cytokinesis TPR repeats region" evidence="1">
    <location>
        <begin position="1"/>
        <end position="114"/>
    </location>
</feature>
<dbReference type="GO" id="GO:0016477">
    <property type="term" value="P:cell migration"/>
    <property type="evidence" value="ECO:0007669"/>
    <property type="project" value="TreeGrafter"/>
</dbReference>
<dbReference type="Proteomes" id="UP000762676">
    <property type="component" value="Unassembled WGS sequence"/>
</dbReference>
<sequence>MSLLRQMSDHHYRGYIQSFPTTFDLMDFLLEILCVFRDLVDRKVYPVDWLEMIMVQNCVILRALRFFAATIHQYFSSPFEQQLWNNFFHCAISFLTQDSLQLDSFSISKRNKIIS</sequence>
<dbReference type="GO" id="GO:0005085">
    <property type="term" value="F:guanyl-nucleotide exchange factor activity"/>
    <property type="evidence" value="ECO:0007669"/>
    <property type="project" value="InterPro"/>
</dbReference>
<dbReference type="InterPro" id="IPR026791">
    <property type="entry name" value="DOCK"/>
</dbReference>
<dbReference type="Pfam" id="PF23554">
    <property type="entry name" value="TPR_DOCK"/>
    <property type="match status" value="1"/>
</dbReference>
<dbReference type="InterPro" id="IPR056372">
    <property type="entry name" value="TPR_DOCK"/>
</dbReference>
<keyword evidence="3" id="KW-1185">Reference proteome</keyword>
<protein>
    <submittedName>
        <fullName evidence="2">Dedicator of cytokinesis protein 1</fullName>
    </submittedName>
</protein>
<dbReference type="GO" id="GO:0007520">
    <property type="term" value="P:myoblast fusion"/>
    <property type="evidence" value="ECO:0007669"/>
    <property type="project" value="TreeGrafter"/>
</dbReference>
<comment type="caution">
    <text evidence="2">The sequence shown here is derived from an EMBL/GenBank/DDBJ whole genome shotgun (WGS) entry which is preliminary data.</text>
</comment>
<dbReference type="GO" id="GO:0005737">
    <property type="term" value="C:cytoplasm"/>
    <property type="evidence" value="ECO:0007669"/>
    <property type="project" value="TreeGrafter"/>
</dbReference>
<dbReference type="EMBL" id="BMAT01009495">
    <property type="protein sequence ID" value="GFS07253.1"/>
    <property type="molecule type" value="Genomic_DNA"/>
</dbReference>
<name>A0AAV4ICA2_9GAST</name>
<dbReference type="GO" id="GO:0007264">
    <property type="term" value="P:small GTPase-mediated signal transduction"/>
    <property type="evidence" value="ECO:0007669"/>
    <property type="project" value="InterPro"/>
</dbReference>
<proteinExistence type="predicted"/>
<evidence type="ECO:0000259" key="1">
    <source>
        <dbReference type="Pfam" id="PF23554"/>
    </source>
</evidence>
<accession>A0AAV4ICA2</accession>
<gene>
    <name evidence="2" type="ORF">ElyMa_004725800</name>
</gene>
<dbReference type="AlphaFoldDB" id="A0AAV4ICA2"/>
<dbReference type="PANTHER" id="PTHR45653:SF10">
    <property type="entry name" value="MYOBLAST CITY, ISOFORM B"/>
    <property type="match status" value="1"/>
</dbReference>
<evidence type="ECO:0000313" key="3">
    <source>
        <dbReference type="Proteomes" id="UP000762676"/>
    </source>
</evidence>
<evidence type="ECO:0000313" key="2">
    <source>
        <dbReference type="EMBL" id="GFS07253.1"/>
    </source>
</evidence>
<dbReference type="GO" id="GO:0005886">
    <property type="term" value="C:plasma membrane"/>
    <property type="evidence" value="ECO:0007669"/>
    <property type="project" value="TreeGrafter"/>
</dbReference>
<reference evidence="2 3" key="1">
    <citation type="journal article" date="2021" name="Elife">
        <title>Chloroplast acquisition without the gene transfer in kleptoplastic sea slugs, Plakobranchus ocellatus.</title>
        <authorList>
            <person name="Maeda T."/>
            <person name="Takahashi S."/>
            <person name="Yoshida T."/>
            <person name="Shimamura S."/>
            <person name="Takaki Y."/>
            <person name="Nagai Y."/>
            <person name="Toyoda A."/>
            <person name="Suzuki Y."/>
            <person name="Arimoto A."/>
            <person name="Ishii H."/>
            <person name="Satoh N."/>
            <person name="Nishiyama T."/>
            <person name="Hasebe M."/>
            <person name="Maruyama T."/>
            <person name="Minagawa J."/>
            <person name="Obokata J."/>
            <person name="Shigenobu S."/>
        </authorList>
    </citation>
    <scope>NUCLEOTIDE SEQUENCE [LARGE SCALE GENOMIC DNA]</scope>
</reference>
<dbReference type="GO" id="GO:0031267">
    <property type="term" value="F:small GTPase binding"/>
    <property type="evidence" value="ECO:0007669"/>
    <property type="project" value="TreeGrafter"/>
</dbReference>
<dbReference type="PANTHER" id="PTHR45653">
    <property type="entry name" value="DEDICATOR OF CYTOKINESIS"/>
    <property type="match status" value="1"/>
</dbReference>